<dbReference type="RefSeq" id="WP_199756036.1">
    <property type="nucleotide sequence ID" value="NZ_JAVKZF010000009.1"/>
</dbReference>
<proteinExistence type="predicted"/>
<dbReference type="Pfam" id="PF01541">
    <property type="entry name" value="GIY-YIG"/>
    <property type="match status" value="1"/>
</dbReference>
<name>A0AB37U8C4_9CYAN</name>
<evidence type="ECO:0000313" key="2">
    <source>
        <dbReference type="EMBL" id="RUS94624.1"/>
    </source>
</evidence>
<gene>
    <name evidence="2" type="ORF">DSM107010_71750</name>
</gene>
<dbReference type="Proteomes" id="UP000282574">
    <property type="component" value="Unassembled WGS sequence"/>
</dbReference>
<organism evidence="2 3">
    <name type="scientific">Chroococcidiopsis cubana SAG 39.79</name>
    <dbReference type="NCBI Taxonomy" id="388085"/>
    <lineage>
        <taxon>Bacteria</taxon>
        <taxon>Bacillati</taxon>
        <taxon>Cyanobacteriota</taxon>
        <taxon>Cyanophyceae</taxon>
        <taxon>Chroococcidiopsidales</taxon>
        <taxon>Chroococcidiopsidaceae</taxon>
        <taxon>Chroococcidiopsis</taxon>
    </lineage>
</organism>
<dbReference type="EMBL" id="RSCK01000206">
    <property type="protein sequence ID" value="RUS94624.1"/>
    <property type="molecule type" value="Genomic_DNA"/>
</dbReference>
<dbReference type="InterPro" id="IPR000305">
    <property type="entry name" value="GIY-YIG_endonuc"/>
</dbReference>
<sequence>MEPNQLNLFSDLLPQPVTRPEMLVMDETALVRWKSQIYDYQQRARESEPLQQTALFDLTPAHCDPDSIDPFSLRLHPSEFYRLPDNDSEACLYFIIDNTLPILLYVGETKRTPSQRWKGVHDAKDYISNYISLHRKYKLDVAVVAAFWWDVPANTKSRQQLELALIQKWRSPFNKENWERWGQPFGK</sequence>
<comment type="caution">
    <text evidence="2">The sequence shown here is derived from an EMBL/GenBank/DDBJ whole genome shotgun (WGS) entry which is preliminary data.</text>
</comment>
<protein>
    <recommendedName>
        <fullName evidence="1">GIY-YIG domain-containing protein</fullName>
    </recommendedName>
</protein>
<evidence type="ECO:0000259" key="1">
    <source>
        <dbReference type="Pfam" id="PF01541"/>
    </source>
</evidence>
<dbReference type="AlphaFoldDB" id="A0AB37U8C4"/>
<evidence type="ECO:0000313" key="3">
    <source>
        <dbReference type="Proteomes" id="UP000282574"/>
    </source>
</evidence>
<keyword evidence="3" id="KW-1185">Reference proteome</keyword>
<accession>A0AB37U8C4</accession>
<reference evidence="2 3" key="1">
    <citation type="journal article" date="2019" name="Genome Biol. Evol.">
        <title>Day and night: Metabolic profiles and evolutionary relationships of six axenic non-marine cyanobacteria.</title>
        <authorList>
            <person name="Will S.E."/>
            <person name="Henke P."/>
            <person name="Boedeker C."/>
            <person name="Huang S."/>
            <person name="Brinkmann H."/>
            <person name="Rohde M."/>
            <person name="Jarek M."/>
            <person name="Friedl T."/>
            <person name="Seufert S."/>
            <person name="Schumacher M."/>
            <person name="Overmann J."/>
            <person name="Neumann-Schaal M."/>
            <person name="Petersen J."/>
        </authorList>
    </citation>
    <scope>NUCLEOTIDE SEQUENCE [LARGE SCALE GENOMIC DNA]</scope>
    <source>
        <strain evidence="2 3">SAG 39.79</strain>
    </source>
</reference>
<feature type="domain" description="GIY-YIG" evidence="1">
    <location>
        <begin position="91"/>
        <end position="177"/>
    </location>
</feature>